<evidence type="ECO:0000259" key="4">
    <source>
        <dbReference type="PROSITE" id="PS50850"/>
    </source>
</evidence>
<organism evidence="5 6">
    <name type="scientific">Myxozyma melibiosi</name>
    <dbReference type="NCBI Taxonomy" id="54550"/>
    <lineage>
        <taxon>Eukaryota</taxon>
        <taxon>Fungi</taxon>
        <taxon>Dikarya</taxon>
        <taxon>Ascomycota</taxon>
        <taxon>Saccharomycotina</taxon>
        <taxon>Lipomycetes</taxon>
        <taxon>Lipomycetales</taxon>
        <taxon>Lipomycetaceae</taxon>
        <taxon>Myxozyma</taxon>
    </lineage>
</organism>
<keyword evidence="3" id="KW-0812">Transmembrane</keyword>
<reference evidence="5 6" key="1">
    <citation type="submission" date="2024-03" db="EMBL/GenBank/DDBJ databases">
        <title>Genome-scale model development and genomic sequencing of the oleaginous clade Lipomyces.</title>
        <authorList>
            <consortium name="Lawrence Berkeley National Laboratory"/>
            <person name="Czajka J.J."/>
            <person name="Han Y."/>
            <person name="Kim J."/>
            <person name="Mondo S.J."/>
            <person name="Hofstad B.A."/>
            <person name="Robles A."/>
            <person name="Haridas S."/>
            <person name="Riley R."/>
            <person name="LaButti K."/>
            <person name="Pangilinan J."/>
            <person name="Andreopoulos W."/>
            <person name="Lipzen A."/>
            <person name="Yan J."/>
            <person name="Wang M."/>
            <person name="Ng V."/>
            <person name="Grigoriev I.V."/>
            <person name="Spatafora J.W."/>
            <person name="Magnuson J.K."/>
            <person name="Baker S.E."/>
            <person name="Pomraning K.R."/>
        </authorList>
    </citation>
    <scope>NUCLEOTIDE SEQUENCE [LARGE SCALE GENOMIC DNA]</scope>
    <source>
        <strain evidence="5 6">Phaff 52-87</strain>
    </source>
</reference>
<feature type="transmembrane region" description="Helical" evidence="3">
    <location>
        <begin position="248"/>
        <end position="268"/>
    </location>
</feature>
<dbReference type="EMBL" id="JBBJBU010000001">
    <property type="protein sequence ID" value="KAK7207743.1"/>
    <property type="molecule type" value="Genomic_DNA"/>
</dbReference>
<feature type="domain" description="Major facilitator superfamily (MFS) profile" evidence="4">
    <location>
        <begin position="1"/>
        <end position="299"/>
    </location>
</feature>
<dbReference type="InterPro" id="IPR036259">
    <property type="entry name" value="MFS_trans_sf"/>
</dbReference>
<evidence type="ECO:0000256" key="1">
    <source>
        <dbReference type="ARBA" id="ARBA00004141"/>
    </source>
</evidence>
<keyword evidence="3" id="KW-0472">Membrane</keyword>
<evidence type="ECO:0000313" key="6">
    <source>
        <dbReference type="Proteomes" id="UP001498771"/>
    </source>
</evidence>
<feature type="transmembrane region" description="Helical" evidence="3">
    <location>
        <begin position="180"/>
        <end position="202"/>
    </location>
</feature>
<feature type="transmembrane region" description="Helical" evidence="3">
    <location>
        <begin position="274"/>
        <end position="295"/>
    </location>
</feature>
<dbReference type="Pfam" id="PF07690">
    <property type="entry name" value="MFS_1"/>
    <property type="match status" value="1"/>
</dbReference>
<evidence type="ECO:0000256" key="3">
    <source>
        <dbReference type="SAM" id="Phobius"/>
    </source>
</evidence>
<dbReference type="InterPro" id="IPR011701">
    <property type="entry name" value="MFS"/>
</dbReference>
<name>A0ABR1FD24_9ASCO</name>
<comment type="subcellular location">
    <subcellularLocation>
        <location evidence="1">Membrane</location>
        <topology evidence="1">Multi-pass membrane protein</topology>
    </subcellularLocation>
</comment>
<proteinExistence type="inferred from homology"/>
<feature type="transmembrane region" description="Helical" evidence="3">
    <location>
        <begin position="208"/>
        <end position="227"/>
    </location>
</feature>
<accession>A0ABR1FD24</accession>
<dbReference type="PANTHER" id="PTHR11360:SF234">
    <property type="entry name" value="MFS-TYPE TRANSPORTER DBAD-RELATED"/>
    <property type="match status" value="1"/>
</dbReference>
<dbReference type="GeneID" id="90037105"/>
<dbReference type="RefSeq" id="XP_064770776.1">
    <property type="nucleotide sequence ID" value="XM_064911593.1"/>
</dbReference>
<protein>
    <submittedName>
        <fullName evidence="5">Major facilitator superfamily domain-containing protein</fullName>
    </submittedName>
</protein>
<evidence type="ECO:0000256" key="2">
    <source>
        <dbReference type="ARBA" id="ARBA00006727"/>
    </source>
</evidence>
<dbReference type="Gene3D" id="1.20.1250.20">
    <property type="entry name" value="MFS general substrate transporter like domains"/>
    <property type="match status" value="2"/>
</dbReference>
<dbReference type="InterPro" id="IPR050327">
    <property type="entry name" value="Proton-linked_MCT"/>
</dbReference>
<feature type="transmembrane region" description="Helical" evidence="3">
    <location>
        <begin position="45"/>
        <end position="65"/>
    </location>
</feature>
<comment type="caution">
    <text evidence="5">The sequence shown here is derived from an EMBL/GenBank/DDBJ whole genome shotgun (WGS) entry which is preliminary data.</text>
</comment>
<evidence type="ECO:0000313" key="5">
    <source>
        <dbReference type="EMBL" id="KAK7207743.1"/>
    </source>
</evidence>
<keyword evidence="6" id="KW-1185">Reference proteome</keyword>
<feature type="transmembrane region" description="Helical" evidence="3">
    <location>
        <begin position="118"/>
        <end position="136"/>
    </location>
</feature>
<dbReference type="PROSITE" id="PS50850">
    <property type="entry name" value="MFS"/>
    <property type="match status" value="1"/>
</dbReference>
<keyword evidence="3" id="KW-1133">Transmembrane helix</keyword>
<gene>
    <name evidence="5" type="ORF">BZA70DRAFT_272103</name>
</gene>
<dbReference type="Proteomes" id="UP001498771">
    <property type="component" value="Unassembled WGS sequence"/>
</dbReference>
<dbReference type="InterPro" id="IPR020846">
    <property type="entry name" value="MFS_dom"/>
</dbReference>
<dbReference type="PANTHER" id="PTHR11360">
    <property type="entry name" value="MONOCARBOXYLATE TRANSPORTER"/>
    <property type="match status" value="1"/>
</dbReference>
<dbReference type="SUPFAM" id="SSF103473">
    <property type="entry name" value="MFS general substrate transporter"/>
    <property type="match status" value="1"/>
</dbReference>
<feature type="transmembrane region" description="Helical" evidence="3">
    <location>
        <begin position="12"/>
        <end position="33"/>
    </location>
</feature>
<sequence length="308" mass="33210">MMMTSLCKEYWQIMLAQGITVGLGTGCLFIPAIAVIPQYFTTKRAFASGLVAAGSSLGGVIYPIIFHRLEPRIGFAWTTRTMGFIMLATQALGISVLKLRTTPKFKRAIWDQTALKDPIFVVFTAVIFFAFGGAYIPYYYVKSFANERAGLSSSTSFYMLSIINAGSIFGRIIPNFIADVVGPVNVLIPFTLLTVIIAYSWMAVSSPAGIVLFCAFYGFASGAVVSIPPPALVSLSPDIRTVGTRMGMAFAIAGVGLLIGTPIAGALLKTNLTYDATAIFCGCMCATSLCLMFVTRYLKHGKKFMVFI</sequence>
<feature type="transmembrane region" description="Helical" evidence="3">
    <location>
        <begin position="156"/>
        <end position="173"/>
    </location>
</feature>
<feature type="transmembrane region" description="Helical" evidence="3">
    <location>
        <begin position="77"/>
        <end position="97"/>
    </location>
</feature>
<comment type="similarity">
    <text evidence="2">Belongs to the major facilitator superfamily. Monocarboxylate porter (TC 2.A.1.13) family.</text>
</comment>